<reference evidence="1 2" key="1">
    <citation type="submission" date="2017-09" db="EMBL/GenBank/DDBJ databases">
        <authorList>
            <person name="Ehlers B."/>
            <person name="Leendertz F.H."/>
        </authorList>
    </citation>
    <scope>NUCLEOTIDE SEQUENCE [LARGE SCALE GENOMIC DNA]</scope>
    <source>
        <strain evidence="1 2">DSM 18289</strain>
    </source>
</reference>
<protein>
    <submittedName>
        <fullName evidence="1">Uncharacterized protein</fullName>
    </submittedName>
</protein>
<dbReference type="EMBL" id="OBEL01000003">
    <property type="protein sequence ID" value="SNZ20069.1"/>
    <property type="molecule type" value="Genomic_DNA"/>
</dbReference>
<dbReference type="Proteomes" id="UP000219439">
    <property type="component" value="Unassembled WGS sequence"/>
</dbReference>
<keyword evidence="2" id="KW-1185">Reference proteome</keyword>
<dbReference type="RefSeq" id="WP_097154412.1">
    <property type="nucleotide sequence ID" value="NZ_OBEL01000003.1"/>
</dbReference>
<dbReference type="OrthoDB" id="7855496at2"/>
<proteinExistence type="predicted"/>
<organism evidence="1 2">
    <name type="scientific">Cohaesibacter gelatinilyticus</name>
    <dbReference type="NCBI Taxonomy" id="372072"/>
    <lineage>
        <taxon>Bacteria</taxon>
        <taxon>Pseudomonadati</taxon>
        <taxon>Pseudomonadota</taxon>
        <taxon>Alphaproteobacteria</taxon>
        <taxon>Hyphomicrobiales</taxon>
        <taxon>Cohaesibacteraceae</taxon>
    </lineage>
</organism>
<accession>A0A285PEB8</accession>
<gene>
    <name evidence="1" type="ORF">SAMN06265368_3168</name>
</gene>
<name>A0A285PEB8_9HYPH</name>
<dbReference type="AlphaFoldDB" id="A0A285PEB8"/>
<evidence type="ECO:0000313" key="1">
    <source>
        <dbReference type="EMBL" id="SNZ20069.1"/>
    </source>
</evidence>
<sequence>MRSPETSLEPDCPTYEAFQLTWHGIGLTVRHSPAWYQQQQDGFVTQHIEVISDDRVPLPITETGYRSHFMNGQDALGEFEGDPVAFVNWWLDEAAQSPDWLASRQLSLF</sequence>
<evidence type="ECO:0000313" key="2">
    <source>
        <dbReference type="Proteomes" id="UP000219439"/>
    </source>
</evidence>